<evidence type="ECO:0000313" key="2">
    <source>
        <dbReference type="EMBL" id="OKP11069.1"/>
    </source>
</evidence>
<accession>A0A1Q5UF32</accession>
<sequence>MLEQDGMTEDRKRLTLAVLQGLAGRCRVVDSERSQSRKLRTGADEWAVHTSALWGTLATVVVLMSSIGLMGVKPCQAFPLSDVIRPAMKYRRDDCTLDF</sequence>
<proteinExistence type="predicted"/>
<gene>
    <name evidence="2" type="ORF">PENSUB_3505</name>
</gene>
<feature type="transmembrane region" description="Helical" evidence="1">
    <location>
        <begin position="52"/>
        <end position="72"/>
    </location>
</feature>
<keyword evidence="3" id="KW-1185">Reference proteome</keyword>
<dbReference type="Proteomes" id="UP000186955">
    <property type="component" value="Unassembled WGS sequence"/>
</dbReference>
<name>A0A1Q5UF32_9EURO</name>
<reference evidence="2 3" key="1">
    <citation type="submission" date="2016-10" db="EMBL/GenBank/DDBJ databases">
        <title>Genome sequence of the ascomycete fungus Penicillium subrubescens.</title>
        <authorList>
            <person name="De Vries R.P."/>
            <person name="Peng M."/>
            <person name="Dilokpimol A."/>
            <person name="Hilden K."/>
            <person name="Makela M.R."/>
            <person name="Grigoriev I."/>
            <person name="Riley R."/>
            <person name="Granchi Z."/>
        </authorList>
    </citation>
    <scope>NUCLEOTIDE SEQUENCE [LARGE SCALE GENOMIC DNA]</scope>
    <source>
        <strain evidence="2 3">CBS 132785</strain>
    </source>
</reference>
<keyword evidence="1" id="KW-1133">Transmembrane helix</keyword>
<evidence type="ECO:0000313" key="3">
    <source>
        <dbReference type="Proteomes" id="UP000186955"/>
    </source>
</evidence>
<keyword evidence="1" id="KW-0472">Membrane</keyword>
<evidence type="ECO:0000256" key="1">
    <source>
        <dbReference type="SAM" id="Phobius"/>
    </source>
</evidence>
<comment type="caution">
    <text evidence="2">The sequence shown here is derived from an EMBL/GenBank/DDBJ whole genome shotgun (WGS) entry which is preliminary data.</text>
</comment>
<dbReference type="AlphaFoldDB" id="A0A1Q5UF32"/>
<organism evidence="2 3">
    <name type="scientific">Penicillium subrubescens</name>
    <dbReference type="NCBI Taxonomy" id="1316194"/>
    <lineage>
        <taxon>Eukaryota</taxon>
        <taxon>Fungi</taxon>
        <taxon>Dikarya</taxon>
        <taxon>Ascomycota</taxon>
        <taxon>Pezizomycotina</taxon>
        <taxon>Eurotiomycetes</taxon>
        <taxon>Eurotiomycetidae</taxon>
        <taxon>Eurotiales</taxon>
        <taxon>Aspergillaceae</taxon>
        <taxon>Penicillium</taxon>
    </lineage>
</organism>
<keyword evidence="1" id="KW-0812">Transmembrane</keyword>
<dbReference type="EMBL" id="MNBE01000307">
    <property type="protein sequence ID" value="OKP11069.1"/>
    <property type="molecule type" value="Genomic_DNA"/>
</dbReference>
<protein>
    <submittedName>
        <fullName evidence="2">Uncharacterized protein</fullName>
    </submittedName>
</protein>